<protein>
    <submittedName>
        <fullName evidence="4">GC-rich sequence DNA-binding factor 2-like</fullName>
    </submittedName>
</protein>
<evidence type="ECO:0000256" key="3">
    <source>
        <dbReference type="SAM" id="MobiDB-lite"/>
    </source>
</evidence>
<feature type="compositionally biased region" description="Basic and acidic residues" evidence="3">
    <location>
        <begin position="73"/>
        <end position="87"/>
    </location>
</feature>
<feature type="compositionally biased region" description="Acidic residues" evidence="3">
    <location>
        <begin position="232"/>
        <end position="244"/>
    </location>
</feature>
<comment type="subcellular location">
    <subcellularLocation>
        <location evidence="1">Nucleus</location>
    </subcellularLocation>
</comment>
<feature type="compositionally biased region" description="Basic and acidic residues" evidence="3">
    <location>
        <begin position="23"/>
        <end position="32"/>
    </location>
</feature>
<dbReference type="InParanoid" id="A0A3P8VXK6"/>
<dbReference type="GeneTree" id="ENSGT00390000000455"/>
<dbReference type="Ensembl" id="ENSCSET00000020218.1">
    <property type="protein sequence ID" value="ENSCSEP00000019973.1"/>
    <property type="gene ID" value="ENSCSEG00000012739.1"/>
</dbReference>
<evidence type="ECO:0000313" key="5">
    <source>
        <dbReference type="Proteomes" id="UP000265120"/>
    </source>
</evidence>
<keyword evidence="2" id="KW-0539">Nucleus</keyword>
<evidence type="ECO:0000256" key="2">
    <source>
        <dbReference type="ARBA" id="ARBA00023242"/>
    </source>
</evidence>
<dbReference type="GO" id="GO:0003677">
    <property type="term" value="F:DNA binding"/>
    <property type="evidence" value="ECO:0007669"/>
    <property type="project" value="InterPro"/>
</dbReference>
<dbReference type="AlphaFoldDB" id="A0A3P8VXK6"/>
<dbReference type="GO" id="GO:0005634">
    <property type="term" value="C:nucleus"/>
    <property type="evidence" value="ECO:0007669"/>
    <property type="project" value="UniProtKB-SubCell"/>
</dbReference>
<dbReference type="GO" id="GO:0000398">
    <property type="term" value="P:mRNA splicing, via spliceosome"/>
    <property type="evidence" value="ECO:0007669"/>
    <property type="project" value="InterPro"/>
</dbReference>
<feature type="compositionally biased region" description="Basic and acidic residues" evidence="3">
    <location>
        <begin position="200"/>
        <end position="219"/>
    </location>
</feature>
<feature type="region of interest" description="Disordered" evidence="3">
    <location>
        <begin position="145"/>
        <end position="250"/>
    </location>
</feature>
<reference evidence="4" key="3">
    <citation type="submission" date="2025-09" db="UniProtKB">
        <authorList>
            <consortium name="Ensembl"/>
        </authorList>
    </citation>
    <scope>IDENTIFICATION</scope>
</reference>
<sequence length="753" mass="87048">MFNKKSRRIFRQRKQSSSDEEEQQQRNDRRGGENAAILISEKLKYEEGSPNSKPVEEKLSNSDEEEAKSLTVVEKEQTKKERTETRNKKSSSALSFSEYKEDDETFEVKKSTDRPVMFQVPKKKDSTETTNNTVEIPKSKEIQAAKIQRRTNRTQKDYISLDCDGVTSTGRSRKLYSGENEEHGFNDNDDDDDDDDDLDDHERRIEFAPRPKTIQERMAESMGGSDDSQSATDEEEEKEQELWEETQIGKGMKRQLGKQGLFGSEWSSCSSRPKRAAAPRVPKTVPLVTVSMVKKKIVSKLDLMKELHRRLQVELVNMDADLETARTSVECLSECSSESQLTFYRETALYIHNLVECLREKVVQVNSLELELHVLLSDQMEALLTQRRQNMKEQLEHLQRLNSLSLIFMFISLVEVTVQSEEEDEQLPHHSTPSAEEAADLQKTIADVMLRSQVVFSDVHEDFSDVRRILSRFEVWRGSYTESYNTLLGWNPLQNSSSELENLQWFTAVETFCYGHGHEQLENIDRKTLSNIIENTVLPKMTVFVELVWDPLSQQQSTCLSDLCHRLKEDYHIFEGELSKQGQALTEAVIQRLKSCVDEELFFPLFPQKYCLLTDTLFLRQLLANMGKWDTLLPVTSLKELILDKVLNQYLVIALTTGNVPSFSILFSWFTGVTTCLPELQNFKNYLLHTADKLTSQFQFVNSLFLFFCRSAVVELLQVLSRIRCYESIRTIAEKYHFEDVLYSQQLLNQDLV</sequence>
<accession>A0A3P8VXK6</accession>
<proteinExistence type="predicted"/>
<dbReference type="OMA" id="GRFQEWK"/>
<feature type="region of interest" description="Disordered" evidence="3">
    <location>
        <begin position="1"/>
        <end position="108"/>
    </location>
</feature>
<dbReference type="PANTHER" id="PTHR12214:SF4">
    <property type="entry name" value="INTRON LARGE COMPLEX COMPONENT GCFC2"/>
    <property type="match status" value="1"/>
</dbReference>
<dbReference type="STRING" id="244447.ENSCSEP00000019973"/>
<feature type="compositionally biased region" description="Basic residues" evidence="3">
    <location>
        <begin position="1"/>
        <end position="14"/>
    </location>
</feature>
<dbReference type="Proteomes" id="UP000265120">
    <property type="component" value="Chromosome 5"/>
</dbReference>
<evidence type="ECO:0000256" key="1">
    <source>
        <dbReference type="ARBA" id="ARBA00004123"/>
    </source>
</evidence>
<feature type="compositionally biased region" description="Acidic residues" evidence="3">
    <location>
        <begin position="187"/>
        <end position="199"/>
    </location>
</feature>
<organism evidence="4 5">
    <name type="scientific">Cynoglossus semilaevis</name>
    <name type="common">Tongue sole</name>
    <dbReference type="NCBI Taxonomy" id="244447"/>
    <lineage>
        <taxon>Eukaryota</taxon>
        <taxon>Metazoa</taxon>
        <taxon>Chordata</taxon>
        <taxon>Craniata</taxon>
        <taxon>Vertebrata</taxon>
        <taxon>Euteleostomi</taxon>
        <taxon>Actinopterygii</taxon>
        <taxon>Neopterygii</taxon>
        <taxon>Teleostei</taxon>
        <taxon>Neoteleostei</taxon>
        <taxon>Acanthomorphata</taxon>
        <taxon>Carangaria</taxon>
        <taxon>Pleuronectiformes</taxon>
        <taxon>Pleuronectoidei</taxon>
        <taxon>Cynoglossidae</taxon>
        <taxon>Cynoglossinae</taxon>
        <taxon>Cynoglossus</taxon>
    </lineage>
</organism>
<evidence type="ECO:0000313" key="4">
    <source>
        <dbReference type="Ensembl" id="ENSCSEP00000019973.1"/>
    </source>
</evidence>
<dbReference type="InterPro" id="IPR012890">
    <property type="entry name" value="GCFC2-like"/>
</dbReference>
<dbReference type="PANTHER" id="PTHR12214">
    <property type="entry name" value="GC-RICH SEQUENCE DNA-BINDING FACTOR"/>
    <property type="match status" value="1"/>
</dbReference>
<reference evidence="4 5" key="1">
    <citation type="journal article" date="2014" name="Nat. Genet.">
        <title>Whole-genome sequence of a flatfish provides insights into ZW sex chromosome evolution and adaptation to a benthic lifestyle.</title>
        <authorList>
            <person name="Chen S."/>
            <person name="Zhang G."/>
            <person name="Shao C."/>
            <person name="Huang Q."/>
            <person name="Liu G."/>
            <person name="Zhang P."/>
            <person name="Song W."/>
            <person name="An N."/>
            <person name="Chalopin D."/>
            <person name="Volff J.N."/>
            <person name="Hong Y."/>
            <person name="Li Q."/>
            <person name="Sha Z."/>
            <person name="Zhou H."/>
            <person name="Xie M."/>
            <person name="Yu Q."/>
            <person name="Liu Y."/>
            <person name="Xiang H."/>
            <person name="Wang N."/>
            <person name="Wu K."/>
            <person name="Yang C."/>
            <person name="Zhou Q."/>
            <person name="Liao X."/>
            <person name="Yang L."/>
            <person name="Hu Q."/>
            <person name="Zhang J."/>
            <person name="Meng L."/>
            <person name="Jin L."/>
            <person name="Tian Y."/>
            <person name="Lian J."/>
            <person name="Yang J."/>
            <person name="Miao G."/>
            <person name="Liu S."/>
            <person name="Liang Z."/>
            <person name="Yan F."/>
            <person name="Li Y."/>
            <person name="Sun B."/>
            <person name="Zhang H."/>
            <person name="Zhang J."/>
            <person name="Zhu Y."/>
            <person name="Du M."/>
            <person name="Zhao Y."/>
            <person name="Schartl M."/>
            <person name="Tang Q."/>
            <person name="Wang J."/>
        </authorList>
    </citation>
    <scope>NUCLEOTIDE SEQUENCE</scope>
</reference>
<keyword evidence="5" id="KW-1185">Reference proteome</keyword>
<name>A0A3P8VXK6_CYNSE</name>
<reference evidence="4" key="2">
    <citation type="submission" date="2025-08" db="UniProtKB">
        <authorList>
            <consortium name="Ensembl"/>
        </authorList>
    </citation>
    <scope>IDENTIFICATION</scope>
</reference>